<gene>
    <name evidence="1" type="ORF">FBZ87_11354</name>
</gene>
<evidence type="ECO:0000313" key="2">
    <source>
        <dbReference type="Proteomes" id="UP000320516"/>
    </source>
</evidence>
<accession>A0A560J9E0</accession>
<reference evidence="1 2" key="1">
    <citation type="submission" date="2019-06" db="EMBL/GenBank/DDBJ databases">
        <title>Genomic Encyclopedia of Type Strains, Phase IV (KMG-V): Genome sequencing to study the core and pangenomes of soil and plant-associated prokaryotes.</title>
        <authorList>
            <person name="Whitman W."/>
        </authorList>
    </citation>
    <scope>NUCLEOTIDE SEQUENCE [LARGE SCALE GENOMIC DNA]</scope>
    <source>
        <strain evidence="1 2">BR 12005</strain>
    </source>
</reference>
<evidence type="ECO:0000313" key="1">
    <source>
        <dbReference type="EMBL" id="TWB67811.1"/>
    </source>
</evidence>
<comment type="caution">
    <text evidence="1">The sequence shown here is derived from an EMBL/GenBank/DDBJ whole genome shotgun (WGS) entry which is preliminary data.</text>
</comment>
<dbReference type="Proteomes" id="UP000320516">
    <property type="component" value="Unassembled WGS sequence"/>
</dbReference>
<name>A0A560J9E0_9PROT</name>
<dbReference type="AlphaFoldDB" id="A0A560J9E0"/>
<sequence length="50" mass="5300">MTLGSDTLTKAETIVIAAIEGGVPGLVDTRNIVADFQGMIRRKSLSDLQP</sequence>
<proteinExistence type="predicted"/>
<organism evidence="1 2">
    <name type="scientific">Nitrospirillum amazonense</name>
    <dbReference type="NCBI Taxonomy" id="28077"/>
    <lineage>
        <taxon>Bacteria</taxon>
        <taxon>Pseudomonadati</taxon>
        <taxon>Pseudomonadota</taxon>
        <taxon>Alphaproteobacteria</taxon>
        <taxon>Rhodospirillales</taxon>
        <taxon>Azospirillaceae</taxon>
        <taxon>Nitrospirillum</taxon>
    </lineage>
</organism>
<dbReference type="EMBL" id="VITV01000013">
    <property type="protein sequence ID" value="TWB67811.1"/>
    <property type="molecule type" value="Genomic_DNA"/>
</dbReference>
<protein>
    <submittedName>
        <fullName evidence="1">Uncharacterized protein</fullName>
    </submittedName>
</protein>